<evidence type="ECO:0000313" key="5">
    <source>
        <dbReference type="Proteomes" id="UP000319148"/>
    </source>
</evidence>
<feature type="domain" description="Histone deacetylase" evidence="3">
    <location>
        <begin position="23"/>
        <end position="304"/>
    </location>
</feature>
<gene>
    <name evidence="4" type="ORF">FIV46_08180</name>
</gene>
<dbReference type="InterPro" id="IPR023801">
    <property type="entry name" value="His_deacetylse_dom"/>
</dbReference>
<dbReference type="GO" id="GO:0004407">
    <property type="term" value="F:histone deacetylase activity"/>
    <property type="evidence" value="ECO:0007669"/>
    <property type="project" value="TreeGrafter"/>
</dbReference>
<dbReference type="InterPro" id="IPR037138">
    <property type="entry name" value="His_deacetylse_dom_sf"/>
</dbReference>
<evidence type="ECO:0000256" key="2">
    <source>
        <dbReference type="SAM" id="MobiDB-lite"/>
    </source>
</evidence>
<dbReference type="InterPro" id="IPR000286">
    <property type="entry name" value="HDACs"/>
</dbReference>
<dbReference type="SUPFAM" id="SSF52768">
    <property type="entry name" value="Arginase/deacetylase"/>
    <property type="match status" value="1"/>
</dbReference>
<dbReference type="PANTHER" id="PTHR10625">
    <property type="entry name" value="HISTONE DEACETYLASE HDAC1-RELATED"/>
    <property type="match status" value="1"/>
</dbReference>
<protein>
    <submittedName>
        <fullName evidence="4">Class II histone deacetylase</fullName>
    </submittedName>
</protein>
<dbReference type="OrthoDB" id="9808367at2"/>
<dbReference type="AlphaFoldDB" id="A0A501PLS9"/>
<dbReference type="GO" id="GO:0005737">
    <property type="term" value="C:cytoplasm"/>
    <property type="evidence" value="ECO:0007669"/>
    <property type="project" value="TreeGrafter"/>
</dbReference>
<dbReference type="EMBL" id="VFIY01000006">
    <property type="protein sequence ID" value="TPD60791.1"/>
    <property type="molecule type" value="Genomic_DNA"/>
</dbReference>
<organism evidence="4 5">
    <name type="scientific">Emcibacter nanhaiensis</name>
    <dbReference type="NCBI Taxonomy" id="1505037"/>
    <lineage>
        <taxon>Bacteria</taxon>
        <taxon>Pseudomonadati</taxon>
        <taxon>Pseudomonadota</taxon>
        <taxon>Alphaproteobacteria</taxon>
        <taxon>Emcibacterales</taxon>
        <taxon>Emcibacteraceae</taxon>
        <taxon>Emcibacter</taxon>
    </lineage>
</organism>
<evidence type="ECO:0000313" key="4">
    <source>
        <dbReference type="EMBL" id="TPD60791.1"/>
    </source>
</evidence>
<keyword evidence="5" id="KW-1185">Reference proteome</keyword>
<dbReference type="Pfam" id="PF00850">
    <property type="entry name" value="Hist_deacetyl"/>
    <property type="match status" value="1"/>
</dbReference>
<accession>A0A501PLS9</accession>
<dbReference type="InterPro" id="IPR023696">
    <property type="entry name" value="Ureohydrolase_dom_sf"/>
</dbReference>
<dbReference type="PANTHER" id="PTHR10625:SF31">
    <property type="entry name" value="HISTONE DEACETYLASE DOMAIN-CONTAINING PROTEIN"/>
    <property type="match status" value="1"/>
</dbReference>
<dbReference type="Proteomes" id="UP000319148">
    <property type="component" value="Unassembled WGS sequence"/>
</dbReference>
<feature type="region of interest" description="Disordered" evidence="2">
    <location>
        <begin position="1"/>
        <end position="29"/>
    </location>
</feature>
<dbReference type="CDD" id="cd09996">
    <property type="entry name" value="HDAC_classII_1"/>
    <property type="match status" value="1"/>
</dbReference>
<evidence type="ECO:0000259" key="3">
    <source>
        <dbReference type="Pfam" id="PF00850"/>
    </source>
</evidence>
<sequence length="355" mass="38065">MWHDTGTHAGVLPAGNPIQPGTHAESPETKRRFKNLLEVSGLYEQLLQIAPRPATDEEILRVHTPDYIDRLKAESASPRGGDGGMLTPFGPGSYEIAALSAGGVIAAVDAVLDGKADNAYALVRPPGHHAEPDMGMGFCLLANAAIAGRHALEARGLERIAYVDWDVHHGNGTQKVFWEDPQALTISIHQDRNFPPDSGFMSDIGGGAGEGYNINVPLPAGSGVGAYEATFERVVLPALRAFKPDLIFVPSGFDAGAHDPLGRMMMHGEGYRSLTNKLLTVADELCDGRIVMSHEGGYNAPTVPFFGLAVMEALSGIKTEVEDPFMPLFSGMGGQELQPHQEQLISEAERLIERL</sequence>
<comment type="caution">
    <text evidence="4">The sequence shown here is derived from an EMBL/GenBank/DDBJ whole genome shotgun (WGS) entry which is preliminary data.</text>
</comment>
<reference evidence="5" key="1">
    <citation type="submission" date="2019-06" db="EMBL/GenBank/DDBJ databases">
        <title>The complete genome of Emcibacter congregatus ZYLT.</title>
        <authorList>
            <person name="Zhao Z."/>
        </authorList>
    </citation>
    <scope>NUCLEOTIDE SEQUENCE [LARGE SCALE GENOMIC DNA]</scope>
    <source>
        <strain evidence="5">MCCC 1A06723</strain>
    </source>
</reference>
<proteinExistence type="inferred from homology"/>
<dbReference type="Gene3D" id="3.40.800.20">
    <property type="entry name" value="Histone deacetylase domain"/>
    <property type="match status" value="1"/>
</dbReference>
<dbReference type="PRINTS" id="PR01270">
    <property type="entry name" value="HDASUPER"/>
</dbReference>
<comment type="similarity">
    <text evidence="1">Belongs to the histone deacetylase family.</text>
</comment>
<dbReference type="GO" id="GO:0040029">
    <property type="term" value="P:epigenetic regulation of gene expression"/>
    <property type="evidence" value="ECO:0007669"/>
    <property type="project" value="TreeGrafter"/>
</dbReference>
<evidence type="ECO:0000256" key="1">
    <source>
        <dbReference type="ARBA" id="ARBA00005947"/>
    </source>
</evidence>
<name>A0A501PLS9_9PROT</name>